<dbReference type="SUPFAM" id="SSF46785">
    <property type="entry name" value="Winged helix' DNA-binding domain"/>
    <property type="match status" value="1"/>
</dbReference>
<evidence type="ECO:0000259" key="7">
    <source>
        <dbReference type="PROSITE" id="PS50961"/>
    </source>
</evidence>
<dbReference type="GeneID" id="39588417"/>
<feature type="compositionally biased region" description="Basic residues" evidence="5">
    <location>
        <begin position="483"/>
        <end position="495"/>
    </location>
</feature>
<dbReference type="GO" id="GO:0006396">
    <property type="term" value="P:RNA processing"/>
    <property type="evidence" value="ECO:0007669"/>
    <property type="project" value="InterPro"/>
</dbReference>
<dbReference type="InterPro" id="IPR012677">
    <property type="entry name" value="Nucleotide-bd_a/b_plait_sf"/>
</dbReference>
<dbReference type="InterPro" id="IPR035979">
    <property type="entry name" value="RBD_domain_sf"/>
</dbReference>
<dbReference type="InterPro" id="IPR036390">
    <property type="entry name" value="WH_DNA-bd_sf"/>
</dbReference>
<dbReference type="InterPro" id="IPR036388">
    <property type="entry name" value="WH-like_DNA-bd_sf"/>
</dbReference>
<keyword evidence="9" id="KW-1185">Reference proteome</keyword>
<evidence type="ECO:0000313" key="8">
    <source>
        <dbReference type="EMBL" id="RSH76937.1"/>
    </source>
</evidence>
<feature type="compositionally biased region" description="Gly residues" evidence="5">
    <location>
        <begin position="473"/>
        <end position="482"/>
    </location>
</feature>
<proteinExistence type="predicted"/>
<dbReference type="PANTHER" id="PTHR22792">
    <property type="entry name" value="LUPUS LA PROTEIN-RELATED"/>
    <property type="match status" value="1"/>
</dbReference>
<dbReference type="GO" id="GO:0005634">
    <property type="term" value="C:nucleus"/>
    <property type="evidence" value="ECO:0007669"/>
    <property type="project" value="UniProtKB-SubCell"/>
</dbReference>
<dbReference type="PROSITE" id="PS50102">
    <property type="entry name" value="RRM"/>
    <property type="match status" value="1"/>
</dbReference>
<dbReference type="InterPro" id="IPR006630">
    <property type="entry name" value="La_HTH"/>
</dbReference>
<dbReference type="PANTHER" id="PTHR22792:SF140">
    <property type="entry name" value="ACHILLES, ISOFORM A"/>
    <property type="match status" value="1"/>
</dbReference>
<dbReference type="InterPro" id="IPR045180">
    <property type="entry name" value="La_dom_prot"/>
</dbReference>
<name>A0A427XDX6_9TREE</name>
<dbReference type="GO" id="GO:0003729">
    <property type="term" value="F:mRNA binding"/>
    <property type="evidence" value="ECO:0007669"/>
    <property type="project" value="TreeGrafter"/>
</dbReference>
<feature type="region of interest" description="Disordered" evidence="5">
    <location>
        <begin position="304"/>
        <end position="327"/>
    </location>
</feature>
<evidence type="ECO:0000256" key="5">
    <source>
        <dbReference type="SAM" id="MobiDB-lite"/>
    </source>
</evidence>
<sequence>MSTEAAVAPKVEESVAAVEAVAAPEAVAVPKVEVDAEGVPVVEGKTAEEVKSELEKAVTQVSFYFSDSNLPTDQFFFSLTACNAEGWVPIKTILTFKRMRDFKPLGVQVIAHGIREVNKTQGDDALLAVSEDGENVRRSRPLEPNTTIWERSAYVKGFGEGDKESNVQELIEEYFKQFGKINAVRKRRGDLPVPKGKPAAAGKGKGEFKGSVFIEFAYEADLKKFIALEEIPKFGDEEMLKMTKDAYVRMKAKEKGIDESEIQKGGSGKPRVGNKFNAFREMAKANAGGSMQLAKIPATVDVVGTPATNTRNSSKRHREDDGEERASKIKKDEPLTIEYKGVTLEVDTTTGKVLDPSKIPFEAGSAIKFSAPGDGADWKLLKQAVTDAGLTSPFMAFPPGTKAGQVSKYEGAAVTDAEFAQIQAANITYGGQPVTFERMNDDETREFWTVRANFQGGVAVKQRAAGGSDKPRFGGGRGGGRGGRGRGGARGRGGQRGRGGNRDRGSRDTGASSGLPPTVGAVKSE</sequence>
<comment type="subcellular location">
    <subcellularLocation>
        <location evidence="1">Nucleus</location>
    </subcellularLocation>
</comment>
<evidence type="ECO:0000256" key="3">
    <source>
        <dbReference type="ARBA" id="ARBA00023242"/>
    </source>
</evidence>
<evidence type="ECO:0000256" key="4">
    <source>
        <dbReference type="PROSITE-ProRule" id="PRU00332"/>
    </source>
</evidence>
<dbReference type="Gene3D" id="1.10.10.10">
    <property type="entry name" value="Winged helix-like DNA-binding domain superfamily/Winged helix DNA-binding domain"/>
    <property type="match status" value="1"/>
</dbReference>
<dbReference type="GO" id="GO:1990904">
    <property type="term" value="C:ribonucleoprotein complex"/>
    <property type="evidence" value="ECO:0007669"/>
    <property type="project" value="InterPro"/>
</dbReference>
<dbReference type="AlphaFoldDB" id="A0A427XDX6"/>
<keyword evidence="2 4" id="KW-0694">RNA-binding</keyword>
<gene>
    <name evidence="8" type="ORF">EHS24_003874</name>
</gene>
<feature type="compositionally biased region" description="Basic and acidic residues" evidence="5">
    <location>
        <begin position="317"/>
        <end position="327"/>
    </location>
</feature>
<evidence type="ECO:0000256" key="2">
    <source>
        <dbReference type="ARBA" id="ARBA00022884"/>
    </source>
</evidence>
<accession>A0A427XDX6</accession>
<dbReference type="CDD" id="cd12291">
    <property type="entry name" value="RRM1_La"/>
    <property type="match status" value="1"/>
</dbReference>
<dbReference type="SUPFAM" id="SSF54928">
    <property type="entry name" value="RNA-binding domain, RBD"/>
    <property type="match status" value="1"/>
</dbReference>
<evidence type="ECO:0000313" key="9">
    <source>
        <dbReference type="Proteomes" id="UP000279236"/>
    </source>
</evidence>
<keyword evidence="3" id="KW-0539">Nucleus</keyword>
<dbReference type="Pfam" id="PF05383">
    <property type="entry name" value="La"/>
    <property type="match status" value="1"/>
</dbReference>
<dbReference type="InterPro" id="IPR000504">
    <property type="entry name" value="RRM_dom"/>
</dbReference>
<comment type="caution">
    <text evidence="8">The sequence shown here is derived from an EMBL/GenBank/DDBJ whole genome shotgun (WGS) entry which is preliminary data.</text>
</comment>
<dbReference type="SMART" id="SM00715">
    <property type="entry name" value="LA"/>
    <property type="match status" value="1"/>
</dbReference>
<dbReference type="PROSITE" id="PS50961">
    <property type="entry name" value="HTH_LA"/>
    <property type="match status" value="1"/>
</dbReference>
<evidence type="ECO:0008006" key="10">
    <source>
        <dbReference type="Google" id="ProtNLM"/>
    </source>
</evidence>
<feature type="domain" description="RRM" evidence="6">
    <location>
        <begin position="151"/>
        <end position="255"/>
    </location>
</feature>
<dbReference type="Gene3D" id="3.30.70.330">
    <property type="match status" value="1"/>
</dbReference>
<organism evidence="8 9">
    <name type="scientific">Apiotrichum porosum</name>
    <dbReference type="NCBI Taxonomy" id="105984"/>
    <lineage>
        <taxon>Eukaryota</taxon>
        <taxon>Fungi</taxon>
        <taxon>Dikarya</taxon>
        <taxon>Basidiomycota</taxon>
        <taxon>Agaricomycotina</taxon>
        <taxon>Tremellomycetes</taxon>
        <taxon>Trichosporonales</taxon>
        <taxon>Trichosporonaceae</taxon>
        <taxon>Apiotrichum</taxon>
    </lineage>
</organism>
<dbReference type="OrthoDB" id="439993at2759"/>
<dbReference type="RefSeq" id="XP_028472084.1">
    <property type="nucleotide sequence ID" value="XM_028619511.1"/>
</dbReference>
<dbReference type="InterPro" id="IPR002344">
    <property type="entry name" value="Lupus_La"/>
</dbReference>
<dbReference type="STRING" id="105984.A0A427XDX6"/>
<feature type="domain" description="HTH La-type RNA-binding" evidence="7">
    <location>
        <begin position="47"/>
        <end position="147"/>
    </location>
</feature>
<dbReference type="Proteomes" id="UP000279236">
    <property type="component" value="Unassembled WGS sequence"/>
</dbReference>
<dbReference type="PRINTS" id="PR00302">
    <property type="entry name" value="LUPUSLA"/>
</dbReference>
<protein>
    <recommendedName>
        <fullName evidence="10">HTH La-type RNA-binding domain-containing protein</fullName>
    </recommendedName>
</protein>
<dbReference type="EMBL" id="RSCE01000019">
    <property type="protein sequence ID" value="RSH76937.1"/>
    <property type="molecule type" value="Genomic_DNA"/>
</dbReference>
<feature type="region of interest" description="Disordered" evidence="5">
    <location>
        <begin position="462"/>
        <end position="525"/>
    </location>
</feature>
<reference evidence="8 9" key="1">
    <citation type="submission" date="2018-11" db="EMBL/GenBank/DDBJ databases">
        <title>Genome sequence of Apiotrichum porosum DSM 27194.</title>
        <authorList>
            <person name="Aliyu H."/>
            <person name="Gorte O."/>
            <person name="Ochsenreither K."/>
        </authorList>
    </citation>
    <scope>NUCLEOTIDE SEQUENCE [LARGE SCALE GENOMIC DNA]</scope>
    <source>
        <strain evidence="8 9">DSM 27194</strain>
    </source>
</reference>
<evidence type="ECO:0000256" key="1">
    <source>
        <dbReference type="ARBA" id="ARBA00004123"/>
    </source>
</evidence>
<evidence type="ECO:0000259" key="6">
    <source>
        <dbReference type="PROSITE" id="PS50102"/>
    </source>
</evidence>